<proteinExistence type="predicted"/>
<dbReference type="AlphaFoldDB" id="A0AAD9WZ61"/>
<dbReference type="Proteomes" id="UP001280121">
    <property type="component" value="Unassembled WGS sequence"/>
</dbReference>
<gene>
    <name evidence="2" type="ORF">Ddye_016808</name>
</gene>
<accession>A0AAD9WZ61</accession>
<protein>
    <submittedName>
        <fullName evidence="2">Uncharacterized protein</fullName>
    </submittedName>
</protein>
<evidence type="ECO:0000256" key="1">
    <source>
        <dbReference type="SAM" id="MobiDB-lite"/>
    </source>
</evidence>
<feature type="region of interest" description="Disordered" evidence="1">
    <location>
        <begin position="123"/>
        <end position="169"/>
    </location>
</feature>
<organism evidence="2 3">
    <name type="scientific">Dipteronia dyeriana</name>
    <dbReference type="NCBI Taxonomy" id="168575"/>
    <lineage>
        <taxon>Eukaryota</taxon>
        <taxon>Viridiplantae</taxon>
        <taxon>Streptophyta</taxon>
        <taxon>Embryophyta</taxon>
        <taxon>Tracheophyta</taxon>
        <taxon>Spermatophyta</taxon>
        <taxon>Magnoliopsida</taxon>
        <taxon>eudicotyledons</taxon>
        <taxon>Gunneridae</taxon>
        <taxon>Pentapetalae</taxon>
        <taxon>rosids</taxon>
        <taxon>malvids</taxon>
        <taxon>Sapindales</taxon>
        <taxon>Sapindaceae</taxon>
        <taxon>Hippocastanoideae</taxon>
        <taxon>Acereae</taxon>
        <taxon>Dipteronia</taxon>
    </lineage>
</organism>
<sequence>MAAVQNVESQHDRNLLPERAFGDIEVVEIMGESILVGSGSTQSTQIHPRQRAWKPAPGFKAKYRSAKTMSAGAKVSATPDVPVGTSPIEDGKSSRHVTQGKEVLPAIPSGPSLGDFVLWKGESATPSSAPAWSTDSKKLAKPTSLRDIQKEQEKKTSSFQPQNQIPTPQ</sequence>
<feature type="compositionally biased region" description="Basic and acidic residues" evidence="1">
    <location>
        <begin position="147"/>
        <end position="156"/>
    </location>
</feature>
<evidence type="ECO:0000313" key="2">
    <source>
        <dbReference type="EMBL" id="KAK2649319.1"/>
    </source>
</evidence>
<dbReference type="PANTHER" id="PTHR47471:SF1">
    <property type="entry name" value="PROTEIN ESSENTIAL FOR POTEXVIRUS ACCUMULATION 1"/>
    <property type="match status" value="1"/>
</dbReference>
<dbReference type="EMBL" id="JANJYI010000005">
    <property type="protein sequence ID" value="KAK2649319.1"/>
    <property type="molecule type" value="Genomic_DNA"/>
</dbReference>
<feature type="compositionally biased region" description="Low complexity" evidence="1">
    <location>
        <begin position="123"/>
        <end position="134"/>
    </location>
</feature>
<name>A0AAD9WZ61_9ROSI</name>
<feature type="region of interest" description="Disordered" evidence="1">
    <location>
        <begin position="69"/>
        <end position="108"/>
    </location>
</feature>
<evidence type="ECO:0000313" key="3">
    <source>
        <dbReference type="Proteomes" id="UP001280121"/>
    </source>
</evidence>
<reference evidence="2" key="1">
    <citation type="journal article" date="2023" name="Plant J.">
        <title>Genome sequences and population genomics provide insights into the demographic history, inbreeding, and mutation load of two 'living fossil' tree species of Dipteronia.</title>
        <authorList>
            <person name="Feng Y."/>
            <person name="Comes H.P."/>
            <person name="Chen J."/>
            <person name="Zhu S."/>
            <person name="Lu R."/>
            <person name="Zhang X."/>
            <person name="Li P."/>
            <person name="Qiu J."/>
            <person name="Olsen K.M."/>
            <person name="Qiu Y."/>
        </authorList>
    </citation>
    <scope>NUCLEOTIDE SEQUENCE</scope>
    <source>
        <strain evidence="2">KIB01</strain>
    </source>
</reference>
<feature type="compositionally biased region" description="Polar residues" evidence="1">
    <location>
        <begin position="157"/>
        <end position="169"/>
    </location>
</feature>
<keyword evidence="3" id="KW-1185">Reference proteome</keyword>
<comment type="caution">
    <text evidence="2">The sequence shown here is derived from an EMBL/GenBank/DDBJ whole genome shotgun (WGS) entry which is preliminary data.</text>
</comment>
<dbReference type="PANTHER" id="PTHR47471">
    <property type="entry name" value="GYF DOMAIN-CONTAINING PROTEIN"/>
    <property type="match status" value="1"/>
</dbReference>